<dbReference type="RefSeq" id="WP_125129209.1">
    <property type="nucleotide sequence ID" value="NZ_RHJS01000002.1"/>
</dbReference>
<reference evidence="1" key="1">
    <citation type="submission" date="2018-10" db="EMBL/GenBank/DDBJ databases">
        <title>Schaedlerella arabinophila gen. nov. sp. nov., isolated from the mouse intestinal tract and comparative analysis with the genome of the closely related altered Schaedler flora strain ASF502.</title>
        <authorList>
            <person name="Miyake S."/>
            <person name="Soh M."/>
            <person name="Seedorf H."/>
        </authorList>
    </citation>
    <scope>NUCLEOTIDE SEQUENCE [LARGE SCALE GENOMIC DNA]</scope>
    <source>
        <strain evidence="1">DSM 106076</strain>
    </source>
</reference>
<gene>
    <name evidence="1" type="ORF">EBB54_23825</name>
</gene>
<comment type="caution">
    <text evidence="1">The sequence shown here is derived from an EMBL/GenBank/DDBJ whole genome shotgun (WGS) entry which is preliminary data.</text>
</comment>
<keyword evidence="2" id="KW-1185">Reference proteome</keyword>
<name>A0A3R8L0X2_9FIRM</name>
<dbReference type="EMBL" id="RHJS01000002">
    <property type="protein sequence ID" value="RRK34038.1"/>
    <property type="molecule type" value="Genomic_DNA"/>
</dbReference>
<protein>
    <submittedName>
        <fullName evidence="1">Uncharacterized protein</fullName>
    </submittedName>
</protein>
<dbReference type="Proteomes" id="UP000274920">
    <property type="component" value="Unassembled WGS sequence"/>
</dbReference>
<accession>A0A3R8L0X2</accession>
<organism evidence="1 2">
    <name type="scientific">Schaedlerella arabinosiphila</name>
    <dbReference type="NCBI Taxonomy" id="2044587"/>
    <lineage>
        <taxon>Bacteria</taxon>
        <taxon>Bacillati</taxon>
        <taxon>Bacillota</taxon>
        <taxon>Clostridia</taxon>
        <taxon>Lachnospirales</taxon>
        <taxon>Lachnospiraceae</taxon>
        <taxon>Schaedlerella</taxon>
    </lineage>
</organism>
<dbReference type="AlphaFoldDB" id="A0A3R8L0X2"/>
<proteinExistence type="predicted"/>
<evidence type="ECO:0000313" key="1">
    <source>
        <dbReference type="EMBL" id="RRK34038.1"/>
    </source>
</evidence>
<evidence type="ECO:0000313" key="2">
    <source>
        <dbReference type="Proteomes" id="UP000274920"/>
    </source>
</evidence>
<sequence>MKTRKEEHRSIKMIKAAALVLFLALLFTPEQMNRSVIAGIAITGIVGSFLFLLIPMMLHISVPFSLKNTHTHKRKKQKKEAPFFDMETLLIRQISYQVTDKIRAAYPEASWEYTRPIKAESLLNCNLIRIRTFHTGDYNFADVSLDQFGHLKLFMMTITDFTPLPGQKNPDGAKTDHPENPAEPPIHVDPESWYSLIGKPLLTELIGDLQARGHQKLFINEAGEIFIYANNTPEIKDTFQHFPPRDYWVALMDIFTRDELKAVETNDTLEVSWA</sequence>